<accession>A0A1B7L0M4</accession>
<proteinExistence type="predicted"/>
<organism evidence="2 3">
    <name type="scientific">Mangrovibacter phragmitis</name>
    <dbReference type="NCBI Taxonomy" id="1691903"/>
    <lineage>
        <taxon>Bacteria</taxon>
        <taxon>Pseudomonadati</taxon>
        <taxon>Pseudomonadota</taxon>
        <taxon>Gammaproteobacteria</taxon>
        <taxon>Enterobacterales</taxon>
        <taxon>Enterobacteriaceae</taxon>
        <taxon>Mangrovibacter</taxon>
    </lineage>
</organism>
<reference evidence="3" key="1">
    <citation type="submission" date="2016-05" db="EMBL/GenBank/DDBJ databases">
        <authorList>
            <person name="Behera P."/>
            <person name="Vaishampayan P."/>
            <person name="Singh N."/>
            <person name="Raina V."/>
            <person name="Suar M."/>
            <person name="Pattnaik A."/>
            <person name="Rastogi G."/>
        </authorList>
    </citation>
    <scope>NUCLEOTIDE SEQUENCE [LARGE SCALE GENOMIC DNA]</scope>
    <source>
        <strain evidence="3">MP23</strain>
    </source>
</reference>
<dbReference type="RefSeq" id="WP_064599129.1">
    <property type="nucleotide sequence ID" value="NZ_LYRP01000033.1"/>
</dbReference>
<evidence type="ECO:0000313" key="3">
    <source>
        <dbReference type="Proteomes" id="UP000078225"/>
    </source>
</evidence>
<dbReference type="Pfam" id="PF13226">
    <property type="entry name" value="DUF4034"/>
    <property type="match status" value="1"/>
</dbReference>
<dbReference type="EMBL" id="LYRP01000033">
    <property type="protein sequence ID" value="OAT75952.1"/>
    <property type="molecule type" value="Genomic_DNA"/>
</dbReference>
<name>A0A1B7L0M4_9ENTR</name>
<evidence type="ECO:0000313" key="2">
    <source>
        <dbReference type="EMBL" id="OAT75952.1"/>
    </source>
</evidence>
<dbReference type="Proteomes" id="UP000078225">
    <property type="component" value="Unassembled WGS sequence"/>
</dbReference>
<sequence length="690" mass="77508">MYSSLDELYELQHHLHCLLKEKNYRALSRIFDSVRQAQYTDLPAGGRGLISSLAFLFPQYQLARDNVHAELLAWHFACPEDATPCLLLAESWFAIASETLRTGVSVAPGEQPVPRVVIANTAGFSWAVQAIASGGYCPEVFMLLMNATGYLGMPGGVRNGLWPVTFPAHQFDEDTLAFARQFGALPLNKGSVSLALRLPTYSETRFPALYWFNRTLECDPENIVVREQWVRLLSPLHYGDTHYQAVKRFLSSEHCQSLSLQDRNQLRRIEVYDKINNPVLWPLPGKTYRIRRLDARFRQLLSLSLHPEAQASGYLAYARFCEHFLLNRYGRKWRLTSWFAGQIYQCVAALVVIDAPAFWLTHSSQVFSLLALALGNENAPQADRQQVLSSLVALTRARGSSVLDALLALLAATPDGVSGLKQALSASQLLALQDRIQHAAAAEFWQACNNLAALGYGKALGKILMRAAQQGGRQAALFLADVQSGANPRTLSAMALPENELQAQRVFVQAGDQGDAHAWFLHSRLLERQLMRGSPPGEVIRLAEAREQLLYQSQQAGHALAHYDLACTLVLSDFSEKVQHGLEQLCPAILLSGNISGDYRAYIAYLFAYCALHGRGMAKNLWLVDFWIQRAWLWSLSPRYLQFRDDVVSRYPLYVMYRRQVKKHQASVPEWQKRLIRQLGFDTGCVEVQA</sequence>
<protein>
    <recommendedName>
        <fullName evidence="1">DUF4034 domain-containing protein</fullName>
    </recommendedName>
</protein>
<gene>
    <name evidence="2" type="ORF">A9B99_10850</name>
</gene>
<dbReference type="STRING" id="1691903.A9B99_10850"/>
<comment type="caution">
    <text evidence="2">The sequence shown here is derived from an EMBL/GenBank/DDBJ whole genome shotgun (WGS) entry which is preliminary data.</text>
</comment>
<keyword evidence="3" id="KW-1185">Reference proteome</keyword>
<feature type="domain" description="DUF4034" evidence="1">
    <location>
        <begin position="15"/>
        <end position="272"/>
    </location>
</feature>
<dbReference type="AlphaFoldDB" id="A0A1B7L0M4"/>
<dbReference type="InterPro" id="IPR025115">
    <property type="entry name" value="DUF4034"/>
</dbReference>
<dbReference type="OrthoDB" id="6629721at2"/>
<evidence type="ECO:0000259" key="1">
    <source>
        <dbReference type="Pfam" id="PF13226"/>
    </source>
</evidence>